<keyword evidence="7" id="KW-1185">Reference proteome</keyword>
<comment type="similarity">
    <text evidence="1 3">Belongs to the D-isomer specific 2-hydroxyacid dehydrogenase family.</text>
</comment>
<evidence type="ECO:0000256" key="3">
    <source>
        <dbReference type="RuleBase" id="RU003719"/>
    </source>
</evidence>
<dbReference type="CDD" id="cd12157">
    <property type="entry name" value="PTDH"/>
    <property type="match status" value="1"/>
</dbReference>
<dbReference type="Gene3D" id="3.40.50.720">
    <property type="entry name" value="NAD(P)-binding Rossmann-like Domain"/>
    <property type="match status" value="2"/>
</dbReference>
<dbReference type="Pfam" id="PF00389">
    <property type="entry name" value="2-Hacid_dh"/>
    <property type="match status" value="1"/>
</dbReference>
<dbReference type="InterPro" id="IPR006139">
    <property type="entry name" value="D-isomer_2_OHA_DH_cat_dom"/>
</dbReference>
<evidence type="ECO:0000256" key="2">
    <source>
        <dbReference type="ARBA" id="ARBA00023002"/>
    </source>
</evidence>
<dbReference type="AlphaFoldDB" id="A0A402BBT2"/>
<evidence type="ECO:0000313" key="7">
    <source>
        <dbReference type="Proteomes" id="UP000287171"/>
    </source>
</evidence>
<keyword evidence="2 3" id="KW-0560">Oxidoreductase</keyword>
<dbReference type="EMBL" id="BIFT01000001">
    <property type="protein sequence ID" value="GCE28762.1"/>
    <property type="molecule type" value="Genomic_DNA"/>
</dbReference>
<dbReference type="RefSeq" id="WP_126628942.1">
    <property type="nucleotide sequence ID" value="NZ_BIFT01000001.1"/>
</dbReference>
<dbReference type="SUPFAM" id="SSF52283">
    <property type="entry name" value="Formate/glycerate dehydrogenase catalytic domain-like"/>
    <property type="match status" value="1"/>
</dbReference>
<dbReference type="GO" id="GO:0008465">
    <property type="term" value="F:hydroxypyruvate reductase (NADH) activity"/>
    <property type="evidence" value="ECO:0007669"/>
    <property type="project" value="TreeGrafter"/>
</dbReference>
<sequence length="335" mass="36912">MSGNQSRPKVVVTHWIHDEVVALLERYGEVVVNETRETLPRAEILRRARDAQALMAFMPDHVDEEFLTACPRLRVVSAALKGYDNFDVDACTRHGVQLTIVPDILTVPTAELALGLLLSLTRHLHEGDHFMRSGGFQGWRPHFYGTALTGRTVGIVGMGAVGRALARRLSGFDVDILYADRLRLDPAKETSLSASYTPFEELLERSDIIFPLLPLTPQTLHLFDAACLARMQRGAILVNVGRGSLVDEEAVAAALQSGQLAGYAADVFEMEDWARPDHPRQVPQVLLDDTTHTCFTPHLGSAVDEFRLAIELEAAHNIIQTLQGQKPAGAINCPR</sequence>
<organism evidence="6 7">
    <name type="scientific">Dictyobacter alpinus</name>
    <dbReference type="NCBI Taxonomy" id="2014873"/>
    <lineage>
        <taxon>Bacteria</taxon>
        <taxon>Bacillati</taxon>
        <taxon>Chloroflexota</taxon>
        <taxon>Ktedonobacteria</taxon>
        <taxon>Ktedonobacterales</taxon>
        <taxon>Dictyobacteraceae</taxon>
        <taxon>Dictyobacter</taxon>
    </lineage>
</organism>
<accession>A0A402BBT2</accession>
<protein>
    <submittedName>
        <fullName evidence="6">D-glycerate dehydrogenase</fullName>
    </submittedName>
</protein>
<dbReference type="InterPro" id="IPR036291">
    <property type="entry name" value="NAD(P)-bd_dom_sf"/>
</dbReference>
<evidence type="ECO:0000256" key="1">
    <source>
        <dbReference type="ARBA" id="ARBA00005854"/>
    </source>
</evidence>
<feature type="domain" description="D-isomer specific 2-hydroxyacid dehydrogenase catalytic" evidence="4">
    <location>
        <begin position="10"/>
        <end position="332"/>
    </location>
</feature>
<gene>
    <name evidence="6" type="ORF">KDA_42460</name>
</gene>
<dbReference type="Pfam" id="PF02826">
    <property type="entry name" value="2-Hacid_dh_C"/>
    <property type="match status" value="1"/>
</dbReference>
<dbReference type="OrthoDB" id="9792971at2"/>
<evidence type="ECO:0000313" key="6">
    <source>
        <dbReference type="EMBL" id="GCE28762.1"/>
    </source>
</evidence>
<evidence type="ECO:0000259" key="5">
    <source>
        <dbReference type="Pfam" id="PF02826"/>
    </source>
</evidence>
<proteinExistence type="inferred from homology"/>
<dbReference type="InterPro" id="IPR006140">
    <property type="entry name" value="D-isomer_DH_NAD-bd"/>
</dbReference>
<dbReference type="PANTHER" id="PTHR10996:SF257">
    <property type="entry name" value="GLYOXYLATE REDUCTASE 1"/>
    <property type="match status" value="1"/>
</dbReference>
<name>A0A402BBT2_9CHLR</name>
<dbReference type="SUPFAM" id="SSF51735">
    <property type="entry name" value="NAD(P)-binding Rossmann-fold domains"/>
    <property type="match status" value="1"/>
</dbReference>
<dbReference type="InterPro" id="IPR029753">
    <property type="entry name" value="D-isomer_DH_CS"/>
</dbReference>
<dbReference type="GO" id="GO:0051287">
    <property type="term" value="F:NAD binding"/>
    <property type="evidence" value="ECO:0007669"/>
    <property type="project" value="InterPro"/>
</dbReference>
<comment type="caution">
    <text evidence="6">The sequence shown here is derived from an EMBL/GenBank/DDBJ whole genome shotgun (WGS) entry which is preliminary data.</text>
</comment>
<dbReference type="GO" id="GO:0005829">
    <property type="term" value="C:cytosol"/>
    <property type="evidence" value="ECO:0007669"/>
    <property type="project" value="TreeGrafter"/>
</dbReference>
<feature type="domain" description="D-isomer specific 2-hydroxyacid dehydrogenase NAD-binding" evidence="5">
    <location>
        <begin position="114"/>
        <end position="300"/>
    </location>
</feature>
<dbReference type="InterPro" id="IPR050223">
    <property type="entry name" value="D-isomer_2-hydroxyacid_DH"/>
</dbReference>
<dbReference type="GO" id="GO:0030267">
    <property type="term" value="F:glyoxylate reductase (NADPH) activity"/>
    <property type="evidence" value="ECO:0007669"/>
    <property type="project" value="TreeGrafter"/>
</dbReference>
<dbReference type="PANTHER" id="PTHR10996">
    <property type="entry name" value="2-HYDROXYACID DEHYDROGENASE-RELATED"/>
    <property type="match status" value="1"/>
</dbReference>
<evidence type="ECO:0000259" key="4">
    <source>
        <dbReference type="Pfam" id="PF00389"/>
    </source>
</evidence>
<dbReference type="PROSITE" id="PS00671">
    <property type="entry name" value="D_2_HYDROXYACID_DH_3"/>
    <property type="match status" value="1"/>
</dbReference>
<dbReference type="Proteomes" id="UP000287171">
    <property type="component" value="Unassembled WGS sequence"/>
</dbReference>
<reference evidence="7" key="1">
    <citation type="submission" date="2018-12" db="EMBL/GenBank/DDBJ databases">
        <title>Tengunoibacter tsumagoiensis gen. nov., sp. nov., Dictyobacter kobayashii sp. nov., D. alpinus sp. nov., and D. joshuensis sp. nov. and description of Dictyobacteraceae fam. nov. within the order Ktedonobacterales isolated from Tengu-no-mugimeshi.</title>
        <authorList>
            <person name="Wang C.M."/>
            <person name="Zheng Y."/>
            <person name="Sakai Y."/>
            <person name="Toyoda A."/>
            <person name="Minakuchi Y."/>
            <person name="Abe K."/>
            <person name="Yokota A."/>
            <person name="Yabe S."/>
        </authorList>
    </citation>
    <scope>NUCLEOTIDE SEQUENCE [LARGE SCALE GENOMIC DNA]</scope>
    <source>
        <strain evidence="7">Uno16</strain>
    </source>
</reference>